<protein>
    <recommendedName>
        <fullName evidence="3">Gliding motility-associated C-terminal domain-containing protein</fullName>
    </recommendedName>
</protein>
<dbReference type="NCBIfam" id="TIGR04131">
    <property type="entry name" value="Bac_Flav_CTERM"/>
    <property type="match status" value="1"/>
</dbReference>
<dbReference type="Proteomes" id="UP001501758">
    <property type="component" value="Unassembled WGS sequence"/>
</dbReference>
<gene>
    <name evidence="1" type="ORF">GCM10009430_14900</name>
</gene>
<dbReference type="EMBL" id="BAAAGE010000001">
    <property type="protein sequence ID" value="GAA0717681.1"/>
    <property type="molecule type" value="Genomic_DNA"/>
</dbReference>
<organism evidence="1 2">
    <name type="scientific">Aquimarina litoralis</name>
    <dbReference type="NCBI Taxonomy" id="584605"/>
    <lineage>
        <taxon>Bacteria</taxon>
        <taxon>Pseudomonadati</taxon>
        <taxon>Bacteroidota</taxon>
        <taxon>Flavobacteriia</taxon>
        <taxon>Flavobacteriales</taxon>
        <taxon>Flavobacteriaceae</taxon>
        <taxon>Aquimarina</taxon>
    </lineage>
</organism>
<proteinExistence type="predicted"/>
<sequence length="385" mass="43215">MSNFKSIFTIFLTVVSFLGFTQDAFHNFGNAQIHSGGKVGFHIDVINDGEFNDNKGKVGFYSENSLTVSGDNNPVFYDVEIDTKEGLFLDVAVGVTNFQEFVNGRVITDREQKNISLNYIGDAPYLGENDDRYVDGYATLSGLLDFSFPVGDDFRLRPIKIESGAATNTSRAAYFFENPNTPNFFTERFNTEQYEELLYGVSIFEFWDLDGNQSTKVTLTWDSNSNIPTLVEDVEDLRVVGWSKSLKKWVNLGNTNVIGNLDNGEISSDLIIPDDYEVLTFGSSNRLLDGDLEVFTAVSPNGDGYNDTFRIQGLSQFPNNEVSIYNRWGVLVFQKKAYHENQNFAGISEGRATVSKESKLPEGTYYYVLTIEGAKDRAGYLYISR</sequence>
<evidence type="ECO:0000313" key="1">
    <source>
        <dbReference type="EMBL" id="GAA0717681.1"/>
    </source>
</evidence>
<name>A0ABN1IMU7_9FLAO</name>
<comment type="caution">
    <text evidence="1">The sequence shown here is derived from an EMBL/GenBank/DDBJ whole genome shotgun (WGS) entry which is preliminary data.</text>
</comment>
<evidence type="ECO:0008006" key="3">
    <source>
        <dbReference type="Google" id="ProtNLM"/>
    </source>
</evidence>
<dbReference type="RefSeq" id="WP_343911712.1">
    <property type="nucleotide sequence ID" value="NZ_BAAAGE010000001.1"/>
</dbReference>
<dbReference type="Pfam" id="PF13585">
    <property type="entry name" value="CHU_C"/>
    <property type="match status" value="1"/>
</dbReference>
<evidence type="ECO:0000313" key="2">
    <source>
        <dbReference type="Proteomes" id="UP001501758"/>
    </source>
</evidence>
<reference evidence="1 2" key="1">
    <citation type="journal article" date="2019" name="Int. J. Syst. Evol. Microbiol.">
        <title>The Global Catalogue of Microorganisms (GCM) 10K type strain sequencing project: providing services to taxonomists for standard genome sequencing and annotation.</title>
        <authorList>
            <consortium name="The Broad Institute Genomics Platform"/>
            <consortium name="The Broad Institute Genome Sequencing Center for Infectious Disease"/>
            <person name="Wu L."/>
            <person name="Ma J."/>
        </authorList>
    </citation>
    <scope>NUCLEOTIDE SEQUENCE [LARGE SCALE GENOMIC DNA]</scope>
    <source>
        <strain evidence="1 2">JCM 15974</strain>
    </source>
</reference>
<keyword evidence="2" id="KW-1185">Reference proteome</keyword>
<accession>A0ABN1IMU7</accession>
<dbReference type="InterPro" id="IPR026341">
    <property type="entry name" value="T9SS_type_B"/>
</dbReference>